<accession>A0ACC0Z5Q2</accession>
<proteinExistence type="predicted"/>
<keyword evidence="2" id="KW-1185">Reference proteome</keyword>
<organism evidence="1 2">
    <name type="scientific">Pistacia integerrima</name>
    <dbReference type="NCBI Taxonomy" id="434235"/>
    <lineage>
        <taxon>Eukaryota</taxon>
        <taxon>Viridiplantae</taxon>
        <taxon>Streptophyta</taxon>
        <taxon>Embryophyta</taxon>
        <taxon>Tracheophyta</taxon>
        <taxon>Spermatophyta</taxon>
        <taxon>Magnoliopsida</taxon>
        <taxon>eudicotyledons</taxon>
        <taxon>Gunneridae</taxon>
        <taxon>Pentapetalae</taxon>
        <taxon>rosids</taxon>
        <taxon>malvids</taxon>
        <taxon>Sapindales</taxon>
        <taxon>Anacardiaceae</taxon>
        <taxon>Pistacia</taxon>
    </lineage>
</organism>
<gene>
    <name evidence="1" type="ORF">Pint_06260</name>
</gene>
<reference evidence="2" key="1">
    <citation type="journal article" date="2023" name="G3 (Bethesda)">
        <title>Genome assembly and association tests identify interacting loci associated with vigor, precocity, and sex in interspecific pistachio rootstocks.</title>
        <authorList>
            <person name="Palmer W."/>
            <person name="Jacygrad E."/>
            <person name="Sagayaradj S."/>
            <person name="Cavanaugh K."/>
            <person name="Han R."/>
            <person name="Bertier L."/>
            <person name="Beede B."/>
            <person name="Kafkas S."/>
            <person name="Golino D."/>
            <person name="Preece J."/>
            <person name="Michelmore R."/>
        </authorList>
    </citation>
    <scope>NUCLEOTIDE SEQUENCE [LARGE SCALE GENOMIC DNA]</scope>
</reference>
<evidence type="ECO:0000313" key="1">
    <source>
        <dbReference type="EMBL" id="KAJ0046521.1"/>
    </source>
</evidence>
<sequence length="38" mass="4516">MNLNWSRSKRSRFFFKAKQSVRNSESQTSAVICCYLEI</sequence>
<protein>
    <submittedName>
        <fullName evidence="1">Uncharacterized protein</fullName>
    </submittedName>
</protein>
<dbReference type="Proteomes" id="UP001163603">
    <property type="component" value="Chromosome 3"/>
</dbReference>
<name>A0ACC0Z5Q2_9ROSI</name>
<evidence type="ECO:0000313" key="2">
    <source>
        <dbReference type="Proteomes" id="UP001163603"/>
    </source>
</evidence>
<comment type="caution">
    <text evidence="1">The sequence shown here is derived from an EMBL/GenBank/DDBJ whole genome shotgun (WGS) entry which is preliminary data.</text>
</comment>
<dbReference type="EMBL" id="CM047738">
    <property type="protein sequence ID" value="KAJ0046521.1"/>
    <property type="molecule type" value="Genomic_DNA"/>
</dbReference>